<sequence>MNNVFYIGATGLDAQQTAIDVTANNIANLNTPAFKRGTVGFSELLTTEPAPLSRNYANATSTVAAGVAADPSLHVFAPGELKSTDNALDLAIRGDGFLELASDSGQTLLWRGGTLHVGTDGYLAAPDGQRLKAMISVPRDASALTITPTGQVQATVPGQTDPLGIGELEVMLPSDVSTLESVGGGVYRTRDDGSTLTRARPGEDNAGTLAQGFSEASNVSLSDELVGLMLYQRTYAANARLVQVGDELMSIANGLKR</sequence>
<dbReference type="EMBL" id="CP002580">
    <property type="protein sequence ID" value="AJK45909.1"/>
    <property type="molecule type" value="Genomic_DNA"/>
</dbReference>
<dbReference type="Proteomes" id="UP000031838">
    <property type="component" value="Chromosome 1"/>
</dbReference>
<evidence type="ECO:0000259" key="6">
    <source>
        <dbReference type="Pfam" id="PF06429"/>
    </source>
</evidence>
<dbReference type="Pfam" id="PF06429">
    <property type="entry name" value="Flg_bbr_C"/>
    <property type="match status" value="1"/>
</dbReference>
<organism evidence="8 9">
    <name type="scientific">Burkholderia plantarii</name>
    <dbReference type="NCBI Taxonomy" id="41899"/>
    <lineage>
        <taxon>Bacteria</taxon>
        <taxon>Pseudomonadati</taxon>
        <taxon>Pseudomonadota</taxon>
        <taxon>Betaproteobacteria</taxon>
        <taxon>Burkholderiales</taxon>
        <taxon>Burkholderiaceae</taxon>
        <taxon>Burkholderia</taxon>
    </lineage>
</organism>
<name>A0A0B6RUT8_BURPL</name>
<dbReference type="NCBIfam" id="TIGR03506">
    <property type="entry name" value="FlgEFG_subfam"/>
    <property type="match status" value="1"/>
</dbReference>
<dbReference type="InterPro" id="IPR001444">
    <property type="entry name" value="Flag_bb_rod_N"/>
</dbReference>
<keyword evidence="8" id="KW-0966">Cell projection</keyword>
<reference evidence="9" key="1">
    <citation type="submission" date="2011-03" db="EMBL/GenBank/DDBJ databases">
        <authorList>
            <person name="Voget S."/>
            <person name="Streit W.R."/>
            <person name="Jaeger K.E."/>
            <person name="Daniel R."/>
        </authorList>
    </citation>
    <scope>NUCLEOTIDE SEQUENCE [LARGE SCALE GENOMIC DNA]</scope>
    <source>
        <strain evidence="9">PG1</strain>
    </source>
</reference>
<proteinExistence type="inferred from homology"/>
<dbReference type="GO" id="GO:0009425">
    <property type="term" value="C:bacterial-type flagellum basal body"/>
    <property type="evidence" value="ECO:0007669"/>
    <property type="project" value="UniProtKB-SubCell"/>
</dbReference>
<comment type="similarity">
    <text evidence="2 4">Belongs to the flagella basal body rod proteins family.</text>
</comment>
<keyword evidence="8" id="KW-0969">Cilium</keyword>
<feature type="domain" description="Flagellar basal-body/hook protein C-terminal" evidence="6">
    <location>
        <begin position="210"/>
        <end position="255"/>
    </location>
</feature>
<dbReference type="InterPro" id="IPR010930">
    <property type="entry name" value="Flg_bb/hook_C_dom"/>
</dbReference>
<dbReference type="AlphaFoldDB" id="A0A0B6RUT8"/>
<accession>A0A0B6RUT8</accession>
<dbReference type="Pfam" id="PF00460">
    <property type="entry name" value="Flg_bb_rod"/>
    <property type="match status" value="1"/>
</dbReference>
<evidence type="ECO:0000313" key="9">
    <source>
        <dbReference type="Proteomes" id="UP000031838"/>
    </source>
</evidence>
<dbReference type="InterPro" id="IPR053967">
    <property type="entry name" value="LlgE_F_G-like_D1"/>
</dbReference>
<evidence type="ECO:0000256" key="1">
    <source>
        <dbReference type="ARBA" id="ARBA00004117"/>
    </source>
</evidence>
<protein>
    <submittedName>
        <fullName evidence="8">Flagellar basal-body rod protein FlgG</fullName>
    </submittedName>
</protein>
<dbReference type="SUPFAM" id="SSF117143">
    <property type="entry name" value="Flagellar hook protein flgE"/>
    <property type="match status" value="1"/>
</dbReference>
<reference evidence="8 9" key="2">
    <citation type="journal article" date="2016" name="Appl. Microbiol. Biotechnol.">
        <title>Mutations improving production and secretion of extracellular lipase by Burkholderia glumae PG1.</title>
        <authorList>
            <person name="Knapp A."/>
            <person name="Voget S."/>
            <person name="Gao R."/>
            <person name="Zaburannyi N."/>
            <person name="Krysciak D."/>
            <person name="Breuer M."/>
            <person name="Hauer B."/>
            <person name="Streit W.R."/>
            <person name="Muller R."/>
            <person name="Daniel R."/>
            <person name="Jaeger K.E."/>
        </authorList>
    </citation>
    <scope>NUCLEOTIDE SEQUENCE [LARGE SCALE GENOMIC DNA]</scope>
    <source>
        <strain evidence="8 9">PG1</strain>
    </source>
</reference>
<keyword evidence="9" id="KW-1185">Reference proteome</keyword>
<keyword evidence="3 4" id="KW-0975">Bacterial flagellum</keyword>
<dbReference type="PROSITE" id="PS00588">
    <property type="entry name" value="FLAGELLA_BB_ROD"/>
    <property type="match status" value="1"/>
</dbReference>
<dbReference type="PANTHER" id="PTHR30435:SF19">
    <property type="entry name" value="FLAGELLAR BASAL-BODY ROD PROTEIN FLGG"/>
    <property type="match status" value="1"/>
</dbReference>
<evidence type="ECO:0000259" key="7">
    <source>
        <dbReference type="Pfam" id="PF22692"/>
    </source>
</evidence>
<evidence type="ECO:0000256" key="4">
    <source>
        <dbReference type="RuleBase" id="RU362116"/>
    </source>
</evidence>
<dbReference type="RefSeq" id="WP_042624546.1">
    <property type="nucleotide sequence ID" value="NZ_CP002580.1"/>
</dbReference>
<comment type="subcellular location">
    <subcellularLocation>
        <location evidence="1 4">Bacterial flagellum basal body</location>
    </subcellularLocation>
</comment>
<dbReference type="HOGENOM" id="CLU_013687_0_1_4"/>
<dbReference type="InterPro" id="IPR037925">
    <property type="entry name" value="FlgE/F/G-like"/>
</dbReference>
<dbReference type="InterPro" id="IPR020013">
    <property type="entry name" value="Flagellar_FlgE/F/G"/>
</dbReference>
<evidence type="ECO:0000259" key="5">
    <source>
        <dbReference type="Pfam" id="PF00460"/>
    </source>
</evidence>
<evidence type="ECO:0000256" key="3">
    <source>
        <dbReference type="ARBA" id="ARBA00023143"/>
    </source>
</evidence>
<dbReference type="GO" id="GO:0071978">
    <property type="term" value="P:bacterial-type flagellum-dependent swarming motility"/>
    <property type="evidence" value="ECO:0007669"/>
    <property type="project" value="TreeGrafter"/>
</dbReference>
<keyword evidence="8" id="KW-0282">Flagellum</keyword>
<dbReference type="InterPro" id="IPR019776">
    <property type="entry name" value="Flagellar_basal_body_rod_CS"/>
</dbReference>
<feature type="domain" description="Flagellar basal body rod protein N-terminal" evidence="5">
    <location>
        <begin position="5"/>
        <end position="35"/>
    </location>
</feature>
<dbReference type="PANTHER" id="PTHR30435">
    <property type="entry name" value="FLAGELLAR PROTEIN"/>
    <property type="match status" value="1"/>
</dbReference>
<evidence type="ECO:0000256" key="2">
    <source>
        <dbReference type="ARBA" id="ARBA00009677"/>
    </source>
</evidence>
<gene>
    <name evidence="8" type="primary">flgG1</name>
    <name evidence="8" type="ORF">BGL_1c13930</name>
</gene>
<evidence type="ECO:0000313" key="8">
    <source>
        <dbReference type="EMBL" id="AJK45909.1"/>
    </source>
</evidence>
<feature type="domain" description="Flagellar hook protein FlgE/F/G-like D1" evidence="7">
    <location>
        <begin position="91"/>
        <end position="154"/>
    </location>
</feature>
<dbReference type="KEGG" id="bgp:BGL_1c13930"/>
<dbReference type="Pfam" id="PF22692">
    <property type="entry name" value="LlgE_F_G_D1"/>
    <property type="match status" value="1"/>
</dbReference>